<feature type="compositionally biased region" description="Low complexity" evidence="2">
    <location>
        <begin position="69"/>
        <end position="93"/>
    </location>
</feature>
<protein>
    <submittedName>
        <fullName evidence="4">Uncharacterized protein</fullName>
    </submittedName>
</protein>
<feature type="transmembrane region" description="Helical" evidence="3">
    <location>
        <begin position="302"/>
        <end position="322"/>
    </location>
</feature>
<dbReference type="Pfam" id="PF06912">
    <property type="entry name" value="DUF1275"/>
    <property type="match status" value="1"/>
</dbReference>
<feature type="region of interest" description="Disordered" evidence="2">
    <location>
        <begin position="423"/>
        <end position="446"/>
    </location>
</feature>
<evidence type="ECO:0000256" key="3">
    <source>
        <dbReference type="SAM" id="Phobius"/>
    </source>
</evidence>
<feature type="region of interest" description="Disordered" evidence="2">
    <location>
        <begin position="1"/>
        <end position="93"/>
    </location>
</feature>
<keyword evidence="3" id="KW-0472">Membrane</keyword>
<keyword evidence="3" id="KW-0812">Transmembrane</keyword>
<keyword evidence="3" id="KW-1133">Transmembrane helix</keyword>
<feature type="transmembrane region" description="Helical" evidence="3">
    <location>
        <begin position="159"/>
        <end position="180"/>
    </location>
</feature>
<gene>
    <name evidence="4" type="ORF">ACAT0790_LOCUS50014</name>
</gene>
<sequence>MALVTSVSSPDVVISTPDRQMEADRPQATALQPLPSPNGARPGKANAGNGSANGNGNDNGTGNGNGQTSSDSAQDNGSNSSSSRPSVVSAPKPAPKASFVAPKVWMVAFGVVLAFCAGAVDVVTWRSLGVFTSHVTGTTAKVGMRLEGVTTGINESWDVAHSSMLVGSFILGSFVCGLVIPKNQVHFGGKNFYGIALLGNAFLLVGSALIGPLQPQGVLGTEVTDPKAIVAGCLAAAACGLQNAMCTMHFGAVVRTTHVTGTSTDIGSTAGRATMILLRRGCFYSRTNDIEKMDLLDDANKLRVLLPIFIGFLCGTIFGAFLDTAMGLHALFVPAMITGTTGFGYLFFRTQMKTQLKKLEERRLKDELKDIDAALNRAHSYLEAVSAGDVEDIRDLDDLLEHSLEVMHDVEATISELYIAPARERSGNTGHGHSQSNGSLDRSRTF</sequence>
<dbReference type="EMBL" id="HBGE01083863">
    <property type="protein sequence ID" value="CAD9173245.1"/>
    <property type="molecule type" value="Transcribed_RNA"/>
</dbReference>
<name>A0A7S1WKJ5_ALECA</name>
<feature type="transmembrane region" description="Helical" evidence="3">
    <location>
        <begin position="104"/>
        <end position="125"/>
    </location>
</feature>
<dbReference type="PANTHER" id="PTHR37314">
    <property type="entry name" value="SLR0142 PROTEIN"/>
    <property type="match status" value="1"/>
</dbReference>
<feature type="transmembrane region" description="Helical" evidence="3">
    <location>
        <begin position="192"/>
        <end position="213"/>
    </location>
</feature>
<feature type="coiled-coil region" evidence="1">
    <location>
        <begin position="349"/>
        <end position="377"/>
    </location>
</feature>
<evidence type="ECO:0000313" key="4">
    <source>
        <dbReference type="EMBL" id="CAD9173245.1"/>
    </source>
</evidence>
<evidence type="ECO:0000256" key="1">
    <source>
        <dbReference type="SAM" id="Coils"/>
    </source>
</evidence>
<feature type="transmembrane region" description="Helical" evidence="3">
    <location>
        <begin position="328"/>
        <end position="348"/>
    </location>
</feature>
<feature type="transmembrane region" description="Helical" evidence="3">
    <location>
        <begin position="228"/>
        <end position="246"/>
    </location>
</feature>
<accession>A0A7S1WKJ5</accession>
<reference evidence="4" key="1">
    <citation type="submission" date="2021-01" db="EMBL/GenBank/DDBJ databases">
        <authorList>
            <person name="Corre E."/>
            <person name="Pelletier E."/>
            <person name="Niang G."/>
            <person name="Scheremetjew M."/>
            <person name="Finn R."/>
            <person name="Kale V."/>
            <person name="Holt S."/>
            <person name="Cochrane G."/>
            <person name="Meng A."/>
            <person name="Brown T."/>
            <person name="Cohen L."/>
        </authorList>
    </citation>
    <scope>NUCLEOTIDE SEQUENCE</scope>
    <source>
        <strain evidence="4">OF101</strain>
    </source>
</reference>
<dbReference type="AlphaFoldDB" id="A0A7S1WKJ5"/>
<organism evidence="4">
    <name type="scientific">Alexandrium catenella</name>
    <name type="common">Red tide dinoflagellate</name>
    <name type="synonym">Gonyaulax catenella</name>
    <dbReference type="NCBI Taxonomy" id="2925"/>
    <lineage>
        <taxon>Eukaryota</taxon>
        <taxon>Sar</taxon>
        <taxon>Alveolata</taxon>
        <taxon>Dinophyceae</taxon>
        <taxon>Gonyaulacales</taxon>
        <taxon>Pyrocystaceae</taxon>
        <taxon>Alexandrium</taxon>
    </lineage>
</organism>
<feature type="compositionally biased region" description="Polar residues" evidence="2">
    <location>
        <begin position="427"/>
        <end position="440"/>
    </location>
</feature>
<dbReference type="PANTHER" id="PTHR37314:SF4">
    <property type="entry name" value="UPF0700 TRANSMEMBRANE PROTEIN YOAK"/>
    <property type="match status" value="1"/>
</dbReference>
<proteinExistence type="predicted"/>
<dbReference type="InterPro" id="IPR010699">
    <property type="entry name" value="DUF1275"/>
</dbReference>
<feature type="compositionally biased region" description="Gly residues" evidence="2">
    <location>
        <begin position="51"/>
        <end position="65"/>
    </location>
</feature>
<evidence type="ECO:0000256" key="2">
    <source>
        <dbReference type="SAM" id="MobiDB-lite"/>
    </source>
</evidence>
<keyword evidence="1" id="KW-0175">Coiled coil</keyword>